<dbReference type="SUPFAM" id="SSF56112">
    <property type="entry name" value="Protein kinase-like (PK-like)"/>
    <property type="match status" value="1"/>
</dbReference>
<dbReference type="GO" id="GO:0004672">
    <property type="term" value="F:protein kinase activity"/>
    <property type="evidence" value="ECO:0007669"/>
    <property type="project" value="InterPro"/>
</dbReference>
<feature type="domain" description="Protein kinase" evidence="1">
    <location>
        <begin position="15"/>
        <end position="344"/>
    </location>
</feature>
<reference evidence="2" key="1">
    <citation type="journal article" date="2020" name="Nature">
        <title>Giant virus diversity and host interactions through global metagenomics.</title>
        <authorList>
            <person name="Schulz F."/>
            <person name="Roux S."/>
            <person name="Paez-Espino D."/>
            <person name="Jungbluth S."/>
            <person name="Walsh D.A."/>
            <person name="Denef V.J."/>
            <person name="McMahon K.D."/>
            <person name="Konstantinidis K.T."/>
            <person name="Eloe-Fadrosh E.A."/>
            <person name="Kyrpides N.C."/>
            <person name="Woyke T."/>
        </authorList>
    </citation>
    <scope>NUCLEOTIDE SEQUENCE</scope>
    <source>
        <strain evidence="2">GVMAG-M-3300009155-2</strain>
    </source>
</reference>
<name>A0A6C0ERV9_9ZZZZ</name>
<evidence type="ECO:0000259" key="1">
    <source>
        <dbReference type="PROSITE" id="PS50011"/>
    </source>
</evidence>
<protein>
    <recommendedName>
        <fullName evidence="1">Protein kinase domain-containing protein</fullName>
    </recommendedName>
</protein>
<dbReference type="InterPro" id="IPR000719">
    <property type="entry name" value="Prot_kinase_dom"/>
</dbReference>
<dbReference type="AlphaFoldDB" id="A0A6C0ERV9"/>
<dbReference type="GO" id="GO:0005524">
    <property type="term" value="F:ATP binding"/>
    <property type="evidence" value="ECO:0007669"/>
    <property type="project" value="InterPro"/>
</dbReference>
<dbReference type="EMBL" id="MN738915">
    <property type="protein sequence ID" value="QHT31069.1"/>
    <property type="molecule type" value="Genomic_DNA"/>
</dbReference>
<accession>A0A6C0ERV9</accession>
<dbReference type="InterPro" id="IPR008271">
    <property type="entry name" value="Ser/Thr_kinase_AS"/>
</dbReference>
<dbReference type="Gene3D" id="1.10.510.10">
    <property type="entry name" value="Transferase(Phosphotransferase) domain 1"/>
    <property type="match status" value="1"/>
</dbReference>
<dbReference type="InterPro" id="IPR011009">
    <property type="entry name" value="Kinase-like_dom_sf"/>
</dbReference>
<sequence>MVKNINKIKNTNKNINGGNVLASGGFGCAFSPALKCEGTRKRETNKISKLMIEKYTISEYQEITKIKDRLKHIPNFDDYFLLNNINICRPAKITKADLKHFNKKCSALPKNNITKKNINKSLDKLMLLNMPDGGLPVDDYIFNNGSLKKMLYINTSLINLLNNGILKMNESNIYHCDIKDSNILLKTEDSILKARLIDWGLSTEYIPFKDDPFPRTWRNRPFQYNVPFSVIIFSDSFVDKYTKYIKTGGETDEINLRPFVIDYIHFWIKERGEGHYKLLNEIMYMLFSKEFDNITSKEFKDHIIENDFTLFYITNYIVEILKHFTKFRPDGSLNLRIYLDTVFINIVDIWGFIMTYLPMLEFFYDNYDKLTPSQQSIFELLKSLIIIYLYSPRITPIPINELNDKLNTLNTLLKNETKIEMINIKSTNISSNIAKGVKKNNSLKTKKRSRGITGNTFIPKKMRLIFKKHKKNNTRRIKKLFMLSKK</sequence>
<dbReference type="PROSITE" id="PS50011">
    <property type="entry name" value="PROTEIN_KINASE_DOM"/>
    <property type="match status" value="1"/>
</dbReference>
<proteinExistence type="predicted"/>
<dbReference type="PROSITE" id="PS51257">
    <property type="entry name" value="PROKAR_LIPOPROTEIN"/>
    <property type="match status" value="1"/>
</dbReference>
<evidence type="ECO:0000313" key="2">
    <source>
        <dbReference type="EMBL" id="QHT31069.1"/>
    </source>
</evidence>
<organism evidence="2">
    <name type="scientific">viral metagenome</name>
    <dbReference type="NCBI Taxonomy" id="1070528"/>
    <lineage>
        <taxon>unclassified sequences</taxon>
        <taxon>metagenomes</taxon>
        <taxon>organismal metagenomes</taxon>
    </lineage>
</organism>
<dbReference type="PROSITE" id="PS00108">
    <property type="entry name" value="PROTEIN_KINASE_ST"/>
    <property type="match status" value="1"/>
</dbReference>